<name>A0ACC1JFA2_9FUNG</name>
<gene>
    <name evidence="1" type="ORF">FBU59_001081</name>
</gene>
<dbReference type="EMBL" id="JANBPW010000419">
    <property type="protein sequence ID" value="KAJ1949579.1"/>
    <property type="molecule type" value="Genomic_DNA"/>
</dbReference>
<dbReference type="Proteomes" id="UP001150603">
    <property type="component" value="Unassembled WGS sequence"/>
</dbReference>
<evidence type="ECO:0000313" key="2">
    <source>
        <dbReference type="Proteomes" id="UP001150603"/>
    </source>
</evidence>
<reference evidence="1" key="1">
    <citation type="submission" date="2022-07" db="EMBL/GenBank/DDBJ databases">
        <title>Phylogenomic reconstructions and comparative analyses of Kickxellomycotina fungi.</title>
        <authorList>
            <person name="Reynolds N.K."/>
            <person name="Stajich J.E."/>
            <person name="Barry K."/>
            <person name="Grigoriev I.V."/>
            <person name="Crous P."/>
            <person name="Smith M.E."/>
        </authorList>
    </citation>
    <scope>NUCLEOTIDE SEQUENCE</scope>
    <source>
        <strain evidence="1">NRRL 5244</strain>
    </source>
</reference>
<organism evidence="1 2">
    <name type="scientific">Linderina macrospora</name>
    <dbReference type="NCBI Taxonomy" id="4868"/>
    <lineage>
        <taxon>Eukaryota</taxon>
        <taxon>Fungi</taxon>
        <taxon>Fungi incertae sedis</taxon>
        <taxon>Zoopagomycota</taxon>
        <taxon>Kickxellomycotina</taxon>
        <taxon>Kickxellomycetes</taxon>
        <taxon>Kickxellales</taxon>
        <taxon>Kickxellaceae</taxon>
        <taxon>Linderina</taxon>
    </lineage>
</organism>
<protein>
    <submittedName>
        <fullName evidence="1">Uncharacterized protein</fullName>
    </submittedName>
</protein>
<comment type="caution">
    <text evidence="1">The sequence shown here is derived from an EMBL/GenBank/DDBJ whole genome shotgun (WGS) entry which is preliminary data.</text>
</comment>
<sequence>MHSYHMSADSIRTLTDPNAKDYQAMYKQMAMDSTYNPYESLVRQGQYCTEYSASAPATFMNKSNKKRVRFATPLVTYDMESPEMYEYDSRFAQAMEYLPLHGRTT</sequence>
<keyword evidence="2" id="KW-1185">Reference proteome</keyword>
<evidence type="ECO:0000313" key="1">
    <source>
        <dbReference type="EMBL" id="KAJ1949579.1"/>
    </source>
</evidence>
<proteinExistence type="predicted"/>
<accession>A0ACC1JFA2</accession>